<keyword evidence="2" id="KW-1185">Reference proteome</keyword>
<name>A0AAD8NQ34_TARER</name>
<reference evidence="1" key="1">
    <citation type="journal article" date="2023" name="bioRxiv">
        <title>Improved chromosome-level genome assembly for marigold (Tagetes erecta).</title>
        <authorList>
            <person name="Jiang F."/>
            <person name="Yuan L."/>
            <person name="Wang S."/>
            <person name="Wang H."/>
            <person name="Xu D."/>
            <person name="Wang A."/>
            <person name="Fan W."/>
        </authorList>
    </citation>
    <scope>NUCLEOTIDE SEQUENCE</scope>
    <source>
        <strain evidence="1">WSJ</strain>
        <tissue evidence="1">Leaf</tissue>
    </source>
</reference>
<proteinExistence type="predicted"/>
<dbReference type="AlphaFoldDB" id="A0AAD8NQ34"/>
<accession>A0AAD8NQ34</accession>
<organism evidence="1 2">
    <name type="scientific">Tagetes erecta</name>
    <name type="common">African marigold</name>
    <dbReference type="NCBI Taxonomy" id="13708"/>
    <lineage>
        <taxon>Eukaryota</taxon>
        <taxon>Viridiplantae</taxon>
        <taxon>Streptophyta</taxon>
        <taxon>Embryophyta</taxon>
        <taxon>Tracheophyta</taxon>
        <taxon>Spermatophyta</taxon>
        <taxon>Magnoliopsida</taxon>
        <taxon>eudicotyledons</taxon>
        <taxon>Gunneridae</taxon>
        <taxon>Pentapetalae</taxon>
        <taxon>asterids</taxon>
        <taxon>campanulids</taxon>
        <taxon>Asterales</taxon>
        <taxon>Asteraceae</taxon>
        <taxon>Asteroideae</taxon>
        <taxon>Heliantheae alliance</taxon>
        <taxon>Tageteae</taxon>
        <taxon>Tagetes</taxon>
    </lineage>
</organism>
<protein>
    <submittedName>
        <fullName evidence="1">Uncharacterized protein</fullName>
    </submittedName>
</protein>
<dbReference type="EMBL" id="JAUHHV010000005">
    <property type="protein sequence ID" value="KAK1424155.1"/>
    <property type="molecule type" value="Genomic_DNA"/>
</dbReference>
<evidence type="ECO:0000313" key="2">
    <source>
        <dbReference type="Proteomes" id="UP001229421"/>
    </source>
</evidence>
<sequence length="325" mass="36806">MDDNTTPNLIVDKALGKCTIDGDTTDLVMVDRYLMKRNLKEVYDVDESVDGSSSKQKKASVEEQFGKCKFLIPNVFDYLGTICHTSSKDSRIYRKQYLDNKKMNNRLLNIMKSTPPTLDLPKSTKVPQITTGTPVVLSTQKFIPLNAHTIGNHTAYHDENSPYIGRSRQLSDITNVQTPLSVHNVTPSFWSVNQDIPLLINVTSSKHKVTEQENMMPYTGVSVLNTISPSIIDKELSNGLNKGKEKVLGLMIFNLKLGLKQTEFQKLILLEINKMKIRTKAFNPLWLLRIQISPTPLILMFNQHHIGILKYMKEAQRSEGEISLD</sequence>
<evidence type="ECO:0000313" key="1">
    <source>
        <dbReference type="EMBL" id="KAK1424155.1"/>
    </source>
</evidence>
<comment type="caution">
    <text evidence="1">The sequence shown here is derived from an EMBL/GenBank/DDBJ whole genome shotgun (WGS) entry which is preliminary data.</text>
</comment>
<gene>
    <name evidence="1" type="ORF">QVD17_19474</name>
</gene>
<dbReference type="Proteomes" id="UP001229421">
    <property type="component" value="Unassembled WGS sequence"/>
</dbReference>